<evidence type="ECO:0000256" key="1">
    <source>
        <dbReference type="SAM" id="Phobius"/>
    </source>
</evidence>
<proteinExistence type="predicted"/>
<organism evidence="2">
    <name type="scientific">Culex pipiens</name>
    <name type="common">House mosquito</name>
    <dbReference type="NCBI Taxonomy" id="7175"/>
    <lineage>
        <taxon>Eukaryota</taxon>
        <taxon>Metazoa</taxon>
        <taxon>Ecdysozoa</taxon>
        <taxon>Arthropoda</taxon>
        <taxon>Hexapoda</taxon>
        <taxon>Insecta</taxon>
        <taxon>Pterygota</taxon>
        <taxon>Neoptera</taxon>
        <taxon>Endopterygota</taxon>
        <taxon>Diptera</taxon>
        <taxon>Nematocera</taxon>
        <taxon>Culicoidea</taxon>
        <taxon>Culicidae</taxon>
        <taxon>Culicinae</taxon>
        <taxon>Culicini</taxon>
        <taxon>Culex</taxon>
        <taxon>Culex</taxon>
    </lineage>
</organism>
<feature type="transmembrane region" description="Helical" evidence="1">
    <location>
        <begin position="57"/>
        <end position="75"/>
    </location>
</feature>
<evidence type="ECO:0000313" key="2">
    <source>
        <dbReference type="EMBL" id="CAG6473911.1"/>
    </source>
</evidence>
<reference evidence="2" key="1">
    <citation type="submission" date="2021-05" db="EMBL/GenBank/DDBJ databases">
        <authorList>
            <person name="Alioto T."/>
            <person name="Alioto T."/>
            <person name="Gomez Garrido J."/>
        </authorList>
    </citation>
    <scope>NUCLEOTIDE SEQUENCE</scope>
</reference>
<accession>A0A8D8BDR0</accession>
<keyword evidence="1" id="KW-1133">Transmembrane helix</keyword>
<protein>
    <submittedName>
        <fullName evidence="2">(northern house mosquito) hypothetical protein</fullName>
    </submittedName>
</protein>
<dbReference type="EMBL" id="HBUE01073795">
    <property type="protein sequence ID" value="CAG6473911.1"/>
    <property type="molecule type" value="Transcribed_RNA"/>
</dbReference>
<feature type="transmembrane region" description="Helical" evidence="1">
    <location>
        <begin position="19"/>
        <end position="37"/>
    </location>
</feature>
<sequence length="215" mass="21359">MTATAAAGLSSALKEQTQFVMVVVVVAVVAAGFASMADADSGVVAGIAFAGDELVVAAASTLVAGSVVAAAQVVVRVGVACASREVVELLVAAAAGFAIDGVDEDCAAVVGEFAGPLRPCSYRLDCCTAVRRADLVAVVEWVVSQASFAMAVSGWRCRSTVRSVERAGVADGTLVIRAGAARGSASVADAGSRVAVVGEVVVAAAAVALRGERFR</sequence>
<dbReference type="AlphaFoldDB" id="A0A8D8BDR0"/>
<keyword evidence="1" id="KW-0812">Transmembrane</keyword>
<keyword evidence="1" id="KW-0472">Membrane</keyword>
<name>A0A8D8BDR0_CULPI</name>